<comment type="caution">
    <text evidence="2">The sequence shown here is derived from an EMBL/GenBank/DDBJ whole genome shotgun (WGS) entry which is preliminary data.</text>
</comment>
<accession>A0A6A6LLZ1</accession>
<organism evidence="2 3">
    <name type="scientific">Hevea brasiliensis</name>
    <name type="common">Para rubber tree</name>
    <name type="synonym">Siphonia brasiliensis</name>
    <dbReference type="NCBI Taxonomy" id="3981"/>
    <lineage>
        <taxon>Eukaryota</taxon>
        <taxon>Viridiplantae</taxon>
        <taxon>Streptophyta</taxon>
        <taxon>Embryophyta</taxon>
        <taxon>Tracheophyta</taxon>
        <taxon>Spermatophyta</taxon>
        <taxon>Magnoliopsida</taxon>
        <taxon>eudicotyledons</taxon>
        <taxon>Gunneridae</taxon>
        <taxon>Pentapetalae</taxon>
        <taxon>rosids</taxon>
        <taxon>fabids</taxon>
        <taxon>Malpighiales</taxon>
        <taxon>Euphorbiaceae</taxon>
        <taxon>Crotonoideae</taxon>
        <taxon>Micrandreae</taxon>
        <taxon>Hevea</taxon>
    </lineage>
</organism>
<dbReference type="AlphaFoldDB" id="A0A6A6LLZ1"/>
<evidence type="ECO:0000313" key="2">
    <source>
        <dbReference type="EMBL" id="KAF2302431.1"/>
    </source>
</evidence>
<feature type="domain" description="DUF569" evidence="1">
    <location>
        <begin position="138"/>
        <end position="186"/>
    </location>
</feature>
<sequence length="233" mass="26708">MEELSGVLDELAFPGTMTAIGEIWEGTRANNREASAVRVRKSKWRTREIDGLGRNGKRRTIGLSRCFGGCKGVGLGRESERRRVRFEAYEIERKIVNGDDGVRGRAFQLEGRVTTTGRYREGKRRSRWEWRTRIWKMLQPIRDGFQVKLKSWREKVLTANGRTPPWTNSVTRDEPHTGSIARWILWDVEAVLMESLAKYLSSVSSFSSVPEDVIEAAFDEYLRPEPGSLISMV</sequence>
<keyword evidence="3" id="KW-1185">Reference proteome</keyword>
<dbReference type="InterPro" id="IPR007679">
    <property type="entry name" value="DUF569"/>
</dbReference>
<dbReference type="EMBL" id="JAAGAX010000010">
    <property type="protein sequence ID" value="KAF2302431.1"/>
    <property type="molecule type" value="Genomic_DNA"/>
</dbReference>
<proteinExistence type="predicted"/>
<reference evidence="2 3" key="1">
    <citation type="journal article" date="2020" name="Mol. Plant">
        <title>The Chromosome-Based Rubber Tree Genome Provides New Insights into Spurge Genome Evolution and Rubber Biosynthesis.</title>
        <authorList>
            <person name="Liu J."/>
            <person name="Shi C."/>
            <person name="Shi C.C."/>
            <person name="Li W."/>
            <person name="Zhang Q.J."/>
            <person name="Zhang Y."/>
            <person name="Li K."/>
            <person name="Lu H.F."/>
            <person name="Shi C."/>
            <person name="Zhu S.T."/>
            <person name="Xiao Z.Y."/>
            <person name="Nan H."/>
            <person name="Yue Y."/>
            <person name="Zhu X.G."/>
            <person name="Wu Y."/>
            <person name="Hong X.N."/>
            <person name="Fan G.Y."/>
            <person name="Tong Y."/>
            <person name="Zhang D."/>
            <person name="Mao C.L."/>
            <person name="Liu Y.L."/>
            <person name="Hao S.J."/>
            <person name="Liu W.Q."/>
            <person name="Lv M.Q."/>
            <person name="Zhang H.B."/>
            <person name="Liu Y."/>
            <person name="Hu-Tang G.R."/>
            <person name="Wang J.P."/>
            <person name="Wang J.H."/>
            <person name="Sun Y.H."/>
            <person name="Ni S.B."/>
            <person name="Chen W.B."/>
            <person name="Zhang X.C."/>
            <person name="Jiao Y.N."/>
            <person name="Eichler E.E."/>
            <person name="Li G.H."/>
            <person name="Liu X."/>
            <person name="Gao L.Z."/>
        </authorList>
    </citation>
    <scope>NUCLEOTIDE SEQUENCE [LARGE SCALE GENOMIC DNA]</scope>
    <source>
        <strain evidence="3">cv. GT1</strain>
        <tissue evidence="2">Leaf</tissue>
    </source>
</reference>
<protein>
    <recommendedName>
        <fullName evidence="1">DUF569 domain-containing protein</fullName>
    </recommendedName>
</protein>
<evidence type="ECO:0000259" key="1">
    <source>
        <dbReference type="Pfam" id="PF04601"/>
    </source>
</evidence>
<dbReference type="Proteomes" id="UP000467840">
    <property type="component" value="Chromosome 4"/>
</dbReference>
<name>A0A6A6LLZ1_HEVBR</name>
<gene>
    <name evidence="2" type="ORF">GH714_036311</name>
</gene>
<evidence type="ECO:0000313" key="3">
    <source>
        <dbReference type="Proteomes" id="UP000467840"/>
    </source>
</evidence>
<dbReference type="Pfam" id="PF04601">
    <property type="entry name" value="DUF569"/>
    <property type="match status" value="1"/>
</dbReference>